<comment type="similarity">
    <text evidence="3">Belongs to the trans-sulfuration enzymes family.</text>
</comment>
<dbReference type="Proteomes" id="UP000662747">
    <property type="component" value="Chromosome"/>
</dbReference>
<sequence length="394" mass="41956">MSTKQKTVAVHAGSRLTGSKAVPVAPAIYPAAVNWFDSSDDLDGALDGKDYAYGRISAPNTTLLEEAVAALEGTEACVAYASGMAALRSVFDAQGFKPGDRLVMPADGYGVTRLLYKNLCATLGVELHPLLMTDARTPERIRELRPRMVLAESITNPLLRVPDLRVLSKVSHEVGATFVVDATFPSPAGQRSLEFGADYAVQSTSKWLNGHSDALGGTVSGSAARIAPLRSARILAGDVLGPFEAWLTLRGLRTLPVRMKAHAEHAAHVARRLSDSPLLERVIYPGLPSHPDHAVAKELLTGGGPMVAFEVKGFGRPEGMRFLEGLKTCRPGPSLGDVCTLVMHAASASARRMTPEERATAGIQENLIRVSVGLEDPDDIVEDLLGAVAKVVRK</sequence>
<organism evidence="4 5">
    <name type="scientific">Pyxidicoccus parkwayensis</name>
    <dbReference type="NCBI Taxonomy" id="2813578"/>
    <lineage>
        <taxon>Bacteria</taxon>
        <taxon>Pseudomonadati</taxon>
        <taxon>Myxococcota</taxon>
        <taxon>Myxococcia</taxon>
        <taxon>Myxococcales</taxon>
        <taxon>Cystobacterineae</taxon>
        <taxon>Myxococcaceae</taxon>
        <taxon>Pyxidicoccus</taxon>
    </lineage>
</organism>
<dbReference type="Gene3D" id="3.40.640.10">
    <property type="entry name" value="Type I PLP-dependent aspartate aminotransferase-like (Major domain)"/>
    <property type="match status" value="1"/>
</dbReference>
<name>A0ABX7NL88_9BACT</name>
<dbReference type="PANTHER" id="PTHR11808">
    <property type="entry name" value="TRANS-SULFURATION ENZYME FAMILY MEMBER"/>
    <property type="match status" value="1"/>
</dbReference>
<dbReference type="InterPro" id="IPR000277">
    <property type="entry name" value="Cys/Met-Metab_PyrdxlP-dep_enz"/>
</dbReference>
<dbReference type="Gene3D" id="3.90.1150.10">
    <property type="entry name" value="Aspartate Aminotransferase, domain 1"/>
    <property type="match status" value="1"/>
</dbReference>
<dbReference type="EMBL" id="CP071090">
    <property type="protein sequence ID" value="QSQ19383.1"/>
    <property type="molecule type" value="Genomic_DNA"/>
</dbReference>
<evidence type="ECO:0000313" key="4">
    <source>
        <dbReference type="EMBL" id="QSQ19383.1"/>
    </source>
</evidence>
<evidence type="ECO:0000256" key="1">
    <source>
        <dbReference type="ARBA" id="ARBA00001933"/>
    </source>
</evidence>
<dbReference type="GO" id="GO:0008483">
    <property type="term" value="F:transaminase activity"/>
    <property type="evidence" value="ECO:0007669"/>
    <property type="project" value="UniProtKB-KW"/>
</dbReference>
<dbReference type="PIRSF" id="PIRSF001434">
    <property type="entry name" value="CGS"/>
    <property type="match status" value="1"/>
</dbReference>
<dbReference type="InterPro" id="IPR015424">
    <property type="entry name" value="PyrdxlP-dep_Trfase"/>
</dbReference>
<comment type="cofactor">
    <cofactor evidence="1 3">
        <name>pyridoxal 5'-phosphate</name>
        <dbReference type="ChEBI" id="CHEBI:597326"/>
    </cofactor>
</comment>
<gene>
    <name evidence="4" type="ORF">JY651_29105</name>
</gene>
<keyword evidence="5" id="KW-1185">Reference proteome</keyword>
<protein>
    <submittedName>
        <fullName evidence="4">Aminotransferase class I/II-fold pyridoxal phosphate-dependent enzyme</fullName>
    </submittedName>
</protein>
<dbReference type="PANTHER" id="PTHR11808:SF85">
    <property type="entry name" value="CYSTATHIONINE GAMMA-LYASE-RELATED"/>
    <property type="match status" value="1"/>
</dbReference>
<keyword evidence="4" id="KW-0032">Aminotransferase</keyword>
<dbReference type="Pfam" id="PF01053">
    <property type="entry name" value="Cys_Met_Meta_PP"/>
    <property type="match status" value="1"/>
</dbReference>
<dbReference type="InterPro" id="IPR015422">
    <property type="entry name" value="PyrdxlP-dep_Trfase_small"/>
</dbReference>
<evidence type="ECO:0000256" key="2">
    <source>
        <dbReference type="ARBA" id="ARBA00022898"/>
    </source>
</evidence>
<dbReference type="RefSeq" id="WP_206720969.1">
    <property type="nucleotide sequence ID" value="NZ_CP071090.1"/>
</dbReference>
<reference evidence="4 5" key="1">
    <citation type="submission" date="2021-02" db="EMBL/GenBank/DDBJ databases">
        <title>De Novo genome assembly of isolated myxobacteria.</title>
        <authorList>
            <person name="Stevens D.C."/>
        </authorList>
    </citation>
    <scope>NUCLEOTIDE SEQUENCE [LARGE SCALE GENOMIC DNA]</scope>
    <source>
        <strain evidence="5">SCPEA02</strain>
    </source>
</reference>
<proteinExistence type="inferred from homology"/>
<dbReference type="InterPro" id="IPR015421">
    <property type="entry name" value="PyrdxlP-dep_Trfase_major"/>
</dbReference>
<keyword evidence="2 3" id="KW-0663">Pyridoxal phosphate</keyword>
<dbReference type="CDD" id="cd00614">
    <property type="entry name" value="CGS_like"/>
    <property type="match status" value="1"/>
</dbReference>
<accession>A0ABX7NL88</accession>
<dbReference type="SUPFAM" id="SSF53383">
    <property type="entry name" value="PLP-dependent transferases"/>
    <property type="match status" value="1"/>
</dbReference>
<evidence type="ECO:0000313" key="5">
    <source>
        <dbReference type="Proteomes" id="UP000662747"/>
    </source>
</evidence>
<keyword evidence="4" id="KW-0808">Transferase</keyword>
<evidence type="ECO:0000256" key="3">
    <source>
        <dbReference type="RuleBase" id="RU362118"/>
    </source>
</evidence>